<proteinExistence type="predicted"/>
<organism evidence="2">
    <name type="scientific">bioreactor metagenome</name>
    <dbReference type="NCBI Taxonomy" id="1076179"/>
    <lineage>
        <taxon>unclassified sequences</taxon>
        <taxon>metagenomes</taxon>
        <taxon>ecological metagenomes</taxon>
    </lineage>
</organism>
<reference evidence="2" key="1">
    <citation type="submission" date="2019-08" db="EMBL/GenBank/DDBJ databases">
        <authorList>
            <person name="Kucharzyk K."/>
            <person name="Murdoch R.W."/>
            <person name="Higgins S."/>
            <person name="Loffler F."/>
        </authorList>
    </citation>
    <scope>NUCLEOTIDE SEQUENCE</scope>
</reference>
<dbReference type="EMBL" id="VSSQ01049769">
    <property type="protein sequence ID" value="MPN03850.1"/>
    <property type="molecule type" value="Genomic_DNA"/>
</dbReference>
<comment type="caution">
    <text evidence="2">The sequence shown here is derived from an EMBL/GenBank/DDBJ whole genome shotgun (WGS) entry which is preliminary data.</text>
</comment>
<gene>
    <name evidence="2" type="ORF">SDC9_151084</name>
</gene>
<name>A0A645ER75_9ZZZZ</name>
<accession>A0A645ER75</accession>
<dbReference type="AlphaFoldDB" id="A0A645ER75"/>
<dbReference type="InterPro" id="IPR033470">
    <property type="entry name" value="FakA-like_C"/>
</dbReference>
<evidence type="ECO:0000313" key="2">
    <source>
        <dbReference type="EMBL" id="MPN03850.1"/>
    </source>
</evidence>
<sequence length="80" mass="8944">MENGKITEVSDSIVHTAYKITRHMIRKSEASLVTIIYGESCNEADANELAGMLEEKYQGSIDVSIIKGDQPVYYFIISVE</sequence>
<dbReference type="Pfam" id="PF13684">
    <property type="entry name" value="FakA-like_C"/>
    <property type="match status" value="1"/>
</dbReference>
<protein>
    <recommendedName>
        <fullName evidence="1">Fatty acid kinase subunit A-like C-terminal domain-containing protein</fullName>
    </recommendedName>
</protein>
<evidence type="ECO:0000259" key="1">
    <source>
        <dbReference type="Pfam" id="PF13684"/>
    </source>
</evidence>
<feature type="domain" description="Fatty acid kinase subunit A-like C-terminal" evidence="1">
    <location>
        <begin position="2"/>
        <end position="80"/>
    </location>
</feature>